<dbReference type="GO" id="GO:0000796">
    <property type="term" value="C:condensin complex"/>
    <property type="evidence" value="ECO:0007669"/>
    <property type="project" value="TreeGrafter"/>
</dbReference>
<dbReference type="AlphaFoldDB" id="A0A1I7WLJ5"/>
<dbReference type="InterPro" id="IPR016024">
    <property type="entry name" value="ARM-type_fold"/>
</dbReference>
<dbReference type="SUPFAM" id="SSF48371">
    <property type="entry name" value="ARM repeat"/>
    <property type="match status" value="1"/>
</dbReference>
<dbReference type="PANTHER" id="PTHR14222">
    <property type="entry name" value="CONDENSIN"/>
    <property type="match status" value="1"/>
</dbReference>
<dbReference type="InterPro" id="IPR026971">
    <property type="entry name" value="CND1/NCAPD3"/>
</dbReference>
<keyword evidence="1" id="KW-0226">DNA condensation</keyword>
<protein>
    <submittedName>
        <fullName evidence="3">Cnd1 domain-containing protein</fullName>
    </submittedName>
</protein>
<dbReference type="InterPro" id="IPR011989">
    <property type="entry name" value="ARM-like"/>
</dbReference>
<evidence type="ECO:0000313" key="3">
    <source>
        <dbReference type="WBParaSite" id="Hba_06016"/>
    </source>
</evidence>
<reference evidence="3" key="1">
    <citation type="submission" date="2016-11" db="UniProtKB">
        <authorList>
            <consortium name="WormBaseParasite"/>
        </authorList>
    </citation>
    <scope>IDENTIFICATION</scope>
</reference>
<name>A0A1I7WLJ5_HETBA</name>
<dbReference type="Proteomes" id="UP000095283">
    <property type="component" value="Unplaced"/>
</dbReference>
<keyword evidence="2" id="KW-1185">Reference proteome</keyword>
<proteinExistence type="predicted"/>
<dbReference type="GO" id="GO:0042393">
    <property type="term" value="F:histone binding"/>
    <property type="evidence" value="ECO:0007669"/>
    <property type="project" value="TreeGrafter"/>
</dbReference>
<dbReference type="PANTHER" id="PTHR14222:SF2">
    <property type="entry name" value="CONDENSIN COMPLEX SUBUNIT 1"/>
    <property type="match status" value="1"/>
</dbReference>
<sequence>MRFDCENVQWFSVMQAALSVYFEIAKDTCIVVGRLVSKALWYTRRISDIFLFYDNKVKMNDNTGEVIKERRLYWMRAWICVTERMLAFSGEVAMRCVIHTDVTYVKEVKRMAEVIAYTAKGEIVPEEAPNRTLKEWEWRSAMHKGIFDFSDADKLGITGVSEEERIRSRSTAILDSKLLRQGRLLSRLLPFVVYCLRAESSSPRIRNAAALAFSKFILISRDMAERGSMLFFSLLNNSPYPMVRNNMMVAAADFSFRFPNTVEKYAQDVYAMLEFLLLSDLTLSSSQLFSAQV</sequence>
<evidence type="ECO:0000256" key="1">
    <source>
        <dbReference type="ARBA" id="ARBA00023067"/>
    </source>
</evidence>
<evidence type="ECO:0000313" key="2">
    <source>
        <dbReference type="Proteomes" id="UP000095283"/>
    </source>
</evidence>
<dbReference type="WBParaSite" id="Hba_06016">
    <property type="protein sequence ID" value="Hba_06016"/>
    <property type="gene ID" value="Hba_06016"/>
</dbReference>
<dbReference type="GO" id="GO:0010032">
    <property type="term" value="P:meiotic chromosome condensation"/>
    <property type="evidence" value="ECO:0007669"/>
    <property type="project" value="TreeGrafter"/>
</dbReference>
<dbReference type="Gene3D" id="1.25.10.10">
    <property type="entry name" value="Leucine-rich Repeat Variant"/>
    <property type="match status" value="1"/>
</dbReference>
<accession>A0A1I7WLJ5</accession>
<organism evidence="2 3">
    <name type="scientific">Heterorhabditis bacteriophora</name>
    <name type="common">Entomopathogenic nematode worm</name>
    <dbReference type="NCBI Taxonomy" id="37862"/>
    <lineage>
        <taxon>Eukaryota</taxon>
        <taxon>Metazoa</taxon>
        <taxon>Ecdysozoa</taxon>
        <taxon>Nematoda</taxon>
        <taxon>Chromadorea</taxon>
        <taxon>Rhabditida</taxon>
        <taxon>Rhabditina</taxon>
        <taxon>Rhabditomorpha</taxon>
        <taxon>Strongyloidea</taxon>
        <taxon>Heterorhabditidae</taxon>
        <taxon>Heterorhabditis</taxon>
    </lineage>
</organism>
<dbReference type="GO" id="GO:0000779">
    <property type="term" value="C:condensed chromosome, centromeric region"/>
    <property type="evidence" value="ECO:0007669"/>
    <property type="project" value="TreeGrafter"/>
</dbReference>
<dbReference type="GO" id="GO:0007076">
    <property type="term" value="P:mitotic chromosome condensation"/>
    <property type="evidence" value="ECO:0007669"/>
    <property type="project" value="InterPro"/>
</dbReference>